<reference evidence="8" key="1">
    <citation type="journal article" date="2019" name="Int. J. Syst. Evol. Microbiol.">
        <title>The Global Catalogue of Microorganisms (GCM) 10K type strain sequencing project: providing services to taxonomists for standard genome sequencing and annotation.</title>
        <authorList>
            <consortium name="The Broad Institute Genomics Platform"/>
            <consortium name="The Broad Institute Genome Sequencing Center for Infectious Disease"/>
            <person name="Wu L."/>
            <person name="Ma J."/>
        </authorList>
    </citation>
    <scope>NUCLEOTIDE SEQUENCE [LARGE SCALE GENOMIC DNA]</scope>
    <source>
        <strain evidence="8">JCM 14718</strain>
    </source>
</reference>
<comment type="caution">
    <text evidence="7">The sequence shown here is derived from an EMBL/GenBank/DDBJ whole genome shotgun (WGS) entry which is preliminary data.</text>
</comment>
<organism evidence="7 8">
    <name type="scientific">Fodinicola feengrottensis</name>
    <dbReference type="NCBI Taxonomy" id="435914"/>
    <lineage>
        <taxon>Bacteria</taxon>
        <taxon>Bacillati</taxon>
        <taxon>Actinomycetota</taxon>
        <taxon>Actinomycetes</taxon>
        <taxon>Mycobacteriales</taxon>
        <taxon>Fodinicola</taxon>
    </lineage>
</organism>
<evidence type="ECO:0000313" key="7">
    <source>
        <dbReference type="EMBL" id="GAA1660616.1"/>
    </source>
</evidence>
<dbReference type="Pfam" id="PF07291">
    <property type="entry name" value="MauE"/>
    <property type="match status" value="1"/>
</dbReference>
<comment type="subcellular location">
    <subcellularLocation>
        <location evidence="1">Membrane</location>
        <topology evidence="1">Multi-pass membrane protein</topology>
    </subcellularLocation>
</comment>
<proteinExistence type="predicted"/>
<evidence type="ECO:0000256" key="1">
    <source>
        <dbReference type="ARBA" id="ARBA00004141"/>
    </source>
</evidence>
<evidence type="ECO:0000313" key="8">
    <source>
        <dbReference type="Proteomes" id="UP001500618"/>
    </source>
</evidence>
<gene>
    <name evidence="7" type="ORF">GCM10009765_07630</name>
</gene>
<dbReference type="InterPro" id="IPR009908">
    <property type="entry name" value="Methylamine_util_MauE"/>
</dbReference>
<evidence type="ECO:0000256" key="5">
    <source>
        <dbReference type="SAM" id="Phobius"/>
    </source>
</evidence>
<feature type="domain" description="Methylamine utilisation protein MauE" evidence="6">
    <location>
        <begin position="2"/>
        <end position="127"/>
    </location>
</feature>
<keyword evidence="8" id="KW-1185">Reference proteome</keyword>
<evidence type="ECO:0000256" key="4">
    <source>
        <dbReference type="ARBA" id="ARBA00023136"/>
    </source>
</evidence>
<dbReference type="RefSeq" id="WP_344307143.1">
    <property type="nucleotide sequence ID" value="NZ_BAAANY010000002.1"/>
</dbReference>
<protein>
    <recommendedName>
        <fullName evidence="6">Methylamine utilisation protein MauE domain-containing protein</fullName>
    </recommendedName>
</protein>
<sequence>MALLSILVTIATAGVLTWAGLEKVRTNEDFRITLTALGLPVPAVWMAAYAMPTAELATAAGLVLLPDQSWPRVALAALGIIFAAAGGLALRLGRPVACSCLGATGGGTLGWRQVALLPGWLAAAALLQWQPVAWTWQDGVQYLAAVVVVLGAVRGAAVVRAWRSAAGDRTAIAEASVVQRPIFDTSPTDGVTE</sequence>
<feature type="transmembrane region" description="Helical" evidence="5">
    <location>
        <begin position="73"/>
        <end position="92"/>
    </location>
</feature>
<evidence type="ECO:0000259" key="6">
    <source>
        <dbReference type="Pfam" id="PF07291"/>
    </source>
</evidence>
<keyword evidence="4 5" id="KW-0472">Membrane</keyword>
<evidence type="ECO:0000256" key="2">
    <source>
        <dbReference type="ARBA" id="ARBA00022692"/>
    </source>
</evidence>
<feature type="transmembrane region" description="Helical" evidence="5">
    <location>
        <begin position="139"/>
        <end position="159"/>
    </location>
</feature>
<accession>A0ABP4RXD8</accession>
<dbReference type="EMBL" id="BAAANY010000002">
    <property type="protein sequence ID" value="GAA1660616.1"/>
    <property type="molecule type" value="Genomic_DNA"/>
</dbReference>
<name>A0ABP4RXD8_9ACTN</name>
<keyword evidence="3 5" id="KW-1133">Transmembrane helix</keyword>
<feature type="transmembrane region" description="Helical" evidence="5">
    <location>
        <begin position="43"/>
        <end position="66"/>
    </location>
</feature>
<keyword evidence="2 5" id="KW-0812">Transmembrane</keyword>
<dbReference type="Proteomes" id="UP001500618">
    <property type="component" value="Unassembled WGS sequence"/>
</dbReference>
<evidence type="ECO:0000256" key="3">
    <source>
        <dbReference type="ARBA" id="ARBA00022989"/>
    </source>
</evidence>